<dbReference type="Pfam" id="PF01594">
    <property type="entry name" value="AI-2E_transport"/>
    <property type="match status" value="1"/>
</dbReference>
<feature type="transmembrane region" description="Helical" evidence="6">
    <location>
        <begin position="6"/>
        <end position="36"/>
    </location>
</feature>
<comment type="subcellular location">
    <subcellularLocation>
        <location evidence="1">Membrane</location>
        <topology evidence="1">Multi-pass membrane protein</topology>
    </subcellularLocation>
</comment>
<keyword evidence="3 6" id="KW-0812">Transmembrane</keyword>
<evidence type="ECO:0000256" key="3">
    <source>
        <dbReference type="ARBA" id="ARBA00022692"/>
    </source>
</evidence>
<gene>
    <name evidence="7" type="ORF">RINTHH_13610</name>
</gene>
<dbReference type="AlphaFoldDB" id="M1X5N7"/>
<comment type="similarity">
    <text evidence="2">Belongs to the autoinducer-2 exporter (AI-2E) (TC 2.A.86) family.</text>
</comment>
<evidence type="ECO:0000256" key="4">
    <source>
        <dbReference type="ARBA" id="ARBA00022989"/>
    </source>
</evidence>
<dbReference type="PANTHER" id="PTHR21716:SF62">
    <property type="entry name" value="TRANSPORT PROTEIN YDBI-RELATED"/>
    <property type="match status" value="1"/>
</dbReference>
<evidence type="ECO:0000256" key="6">
    <source>
        <dbReference type="SAM" id="Phobius"/>
    </source>
</evidence>
<proteinExistence type="inferred from homology"/>
<dbReference type="OrthoDB" id="506451at2"/>
<feature type="transmembrane region" description="Helical" evidence="6">
    <location>
        <begin position="293"/>
        <end position="317"/>
    </location>
</feature>
<dbReference type="RefSeq" id="WP_008234211.1">
    <property type="nucleotide sequence ID" value="NZ_CAIY01000044.1"/>
</dbReference>
<dbReference type="GO" id="GO:0016020">
    <property type="term" value="C:membrane"/>
    <property type="evidence" value="ECO:0007669"/>
    <property type="project" value="UniProtKB-SubCell"/>
</dbReference>
<dbReference type="GO" id="GO:0055085">
    <property type="term" value="P:transmembrane transport"/>
    <property type="evidence" value="ECO:0007669"/>
    <property type="project" value="TreeGrafter"/>
</dbReference>
<keyword evidence="5 6" id="KW-0472">Membrane</keyword>
<evidence type="ECO:0000256" key="5">
    <source>
        <dbReference type="ARBA" id="ARBA00023136"/>
    </source>
</evidence>
<feature type="transmembrane region" description="Helical" evidence="6">
    <location>
        <begin position="147"/>
        <end position="167"/>
    </location>
</feature>
<sequence length="346" mass="38538">MSLDQWIGLIVIVISLYIVWQIKEVLLLIFAAVVLATTLNRLSRCFQQFGLKRGFSVLLSVSIFFAIIISFFWLVVPPFADQFQELTKQFPEGLERFDTWLEDLKLRVPSALSPYISDINSLIQQAEPWLKRVADSSVAFLSGSLEVLLKILLVIVLTGMFLAEPLAYRKVFVRLFPSFYRQRVDGILDLCGVSLERWVAGAIIAMFVVGGMSFVGLWILGVPAALALGILAGVLNLIPNLGPTLSAIPAMAIAFSPDSPWRLLVVLILYFIIQQIESNFLTPIVMAHQVSLLPAVTLVSQLFFAYFLGFSGLFLALPLTVVGRIWLEEVLVKDVLDAWVDKSKGM</sequence>
<name>M1X5N7_9NOST</name>
<dbReference type="EMBL" id="CAIY01000044">
    <property type="protein sequence ID" value="CCH67516.1"/>
    <property type="molecule type" value="Genomic_DNA"/>
</dbReference>
<dbReference type="InterPro" id="IPR002549">
    <property type="entry name" value="AI-2E-like"/>
</dbReference>
<reference evidence="7 8" key="1">
    <citation type="submission" date="2012-05" db="EMBL/GenBank/DDBJ databases">
        <authorList>
            <person name="Hilton J."/>
        </authorList>
    </citation>
    <scope>NUCLEOTIDE SEQUENCE [LARGE SCALE GENOMIC DNA]</scope>
    <source>
        <strain evidence="7 8">HH01</strain>
    </source>
</reference>
<evidence type="ECO:0000313" key="7">
    <source>
        <dbReference type="EMBL" id="CCH67516.1"/>
    </source>
</evidence>
<accession>M1X5N7</accession>
<keyword evidence="8" id="KW-1185">Reference proteome</keyword>
<evidence type="ECO:0000256" key="2">
    <source>
        <dbReference type="ARBA" id="ARBA00009773"/>
    </source>
</evidence>
<keyword evidence="4 6" id="KW-1133">Transmembrane helix</keyword>
<protein>
    <recommendedName>
        <fullName evidence="9">Permease</fullName>
    </recommendedName>
</protein>
<evidence type="ECO:0000256" key="1">
    <source>
        <dbReference type="ARBA" id="ARBA00004141"/>
    </source>
</evidence>
<dbReference type="PANTHER" id="PTHR21716">
    <property type="entry name" value="TRANSMEMBRANE PROTEIN"/>
    <property type="match status" value="1"/>
</dbReference>
<evidence type="ECO:0000313" key="8">
    <source>
        <dbReference type="Proteomes" id="UP000053051"/>
    </source>
</evidence>
<feature type="transmembrane region" description="Helical" evidence="6">
    <location>
        <begin position="187"/>
        <end position="209"/>
    </location>
</feature>
<evidence type="ECO:0008006" key="9">
    <source>
        <dbReference type="Google" id="ProtNLM"/>
    </source>
</evidence>
<reference evidence="8" key="2">
    <citation type="submission" date="2016-01" db="EMBL/GenBank/DDBJ databases">
        <title>Diatom-associated endosymboitic cyanobacterium lacks core nitrogen metabolism enzymes.</title>
        <authorList>
            <person name="Hilton J.A."/>
            <person name="Foster R.A."/>
            <person name="Tripp H.J."/>
            <person name="Carter B.J."/>
            <person name="Zehr J.P."/>
            <person name="Villareal T.A."/>
        </authorList>
    </citation>
    <scope>NUCLEOTIDE SEQUENCE [LARGE SCALE GENOMIC DNA]</scope>
    <source>
        <strain evidence="8">HH01</strain>
    </source>
</reference>
<organism evidence="7 8">
    <name type="scientific">Richelia intracellularis HH01</name>
    <dbReference type="NCBI Taxonomy" id="1165094"/>
    <lineage>
        <taxon>Bacteria</taxon>
        <taxon>Bacillati</taxon>
        <taxon>Cyanobacteriota</taxon>
        <taxon>Cyanophyceae</taxon>
        <taxon>Nostocales</taxon>
        <taxon>Nostocaceae</taxon>
        <taxon>Richelia</taxon>
    </lineage>
</organism>
<feature type="transmembrane region" description="Helical" evidence="6">
    <location>
        <begin position="57"/>
        <end position="76"/>
    </location>
</feature>
<dbReference type="Proteomes" id="UP000053051">
    <property type="component" value="Unassembled WGS sequence"/>
</dbReference>
<comment type="caution">
    <text evidence="7">The sequence shown here is derived from an EMBL/GenBank/DDBJ whole genome shotgun (WGS) entry which is preliminary data.</text>
</comment>